<dbReference type="InterPro" id="IPR048683">
    <property type="entry name" value="Sf6_terminase"/>
</dbReference>
<sequence length="139" mass="15151">MNSKLTPERKVAFCAALVASGGNVSRACEAVNISRQTAYDWRDEDPAFAKEWDRAKSLGLDTLEDEAVRRAFEGVDKPIVHQGVITDTVKDYSDTLMIFLLKGGKPEKYRERVDQNITGGMSLTVLTGVPADDGSDLAG</sequence>
<dbReference type="Gene3D" id="1.10.10.60">
    <property type="entry name" value="Homeodomain-like"/>
    <property type="match status" value="1"/>
</dbReference>
<evidence type="ECO:0008006" key="3">
    <source>
        <dbReference type="Google" id="ProtNLM"/>
    </source>
</evidence>
<organism evidence="1 2">
    <name type="scientific">Propionivibrio dicarboxylicus</name>
    <dbReference type="NCBI Taxonomy" id="83767"/>
    <lineage>
        <taxon>Bacteria</taxon>
        <taxon>Pseudomonadati</taxon>
        <taxon>Pseudomonadota</taxon>
        <taxon>Betaproteobacteria</taxon>
        <taxon>Rhodocyclales</taxon>
        <taxon>Rhodocyclaceae</taxon>
        <taxon>Propionivibrio</taxon>
    </lineage>
</organism>
<dbReference type="InterPro" id="IPR010921">
    <property type="entry name" value="Trp_repressor/repl_initiator"/>
</dbReference>
<accession>A0A1G8AR79</accession>
<dbReference type="Pfam" id="PF20901">
    <property type="entry name" value="Sf6_terminase"/>
    <property type="match status" value="1"/>
</dbReference>
<proteinExistence type="predicted"/>
<dbReference type="SUPFAM" id="SSF48295">
    <property type="entry name" value="TrpR-like"/>
    <property type="match status" value="1"/>
</dbReference>
<dbReference type="GO" id="GO:0043565">
    <property type="term" value="F:sequence-specific DNA binding"/>
    <property type="evidence" value="ECO:0007669"/>
    <property type="project" value="InterPro"/>
</dbReference>
<gene>
    <name evidence="1" type="ORF">SAMN05660652_01470</name>
</gene>
<dbReference type="OrthoDB" id="9156273at2"/>
<keyword evidence="2" id="KW-1185">Reference proteome</keyword>
<dbReference type="AlphaFoldDB" id="A0A1G8AR79"/>
<dbReference type="RefSeq" id="WP_143009797.1">
    <property type="nucleotide sequence ID" value="NZ_FNCY01000004.1"/>
</dbReference>
<dbReference type="EMBL" id="FNCY01000004">
    <property type="protein sequence ID" value="SDH23427.1"/>
    <property type="molecule type" value="Genomic_DNA"/>
</dbReference>
<evidence type="ECO:0000313" key="2">
    <source>
        <dbReference type="Proteomes" id="UP000198607"/>
    </source>
</evidence>
<protein>
    <recommendedName>
        <fullName evidence="3">Phage terminase small subunit</fullName>
    </recommendedName>
</protein>
<dbReference type="Proteomes" id="UP000198607">
    <property type="component" value="Unassembled WGS sequence"/>
</dbReference>
<dbReference type="STRING" id="83767.SAMN05660652_01470"/>
<name>A0A1G8AR79_9RHOO</name>
<evidence type="ECO:0000313" key="1">
    <source>
        <dbReference type="EMBL" id="SDH23427.1"/>
    </source>
</evidence>
<reference evidence="1 2" key="1">
    <citation type="submission" date="2016-10" db="EMBL/GenBank/DDBJ databases">
        <authorList>
            <person name="de Groot N.N."/>
        </authorList>
    </citation>
    <scope>NUCLEOTIDE SEQUENCE [LARGE SCALE GENOMIC DNA]</scope>
    <source>
        <strain evidence="1 2">DSM 5885</strain>
    </source>
</reference>